<proteinExistence type="predicted"/>
<accession>X1B8F4</accession>
<sequence length="82" mass="8703">MTLIAPYANWQSLDDNGAVLNGGKLYTYEAGTSTPKATYTDSGGLTANANPIILDASGRADIWLDEGAYKFVLDDSDDNQVA</sequence>
<evidence type="ECO:0000313" key="1">
    <source>
        <dbReference type="EMBL" id="GAG68276.1"/>
    </source>
</evidence>
<dbReference type="AlphaFoldDB" id="X1B8F4"/>
<feature type="non-terminal residue" evidence="1">
    <location>
        <position position="82"/>
    </location>
</feature>
<dbReference type="EMBL" id="BART01006702">
    <property type="protein sequence ID" value="GAG68276.1"/>
    <property type="molecule type" value="Genomic_DNA"/>
</dbReference>
<name>X1B8F4_9ZZZZ</name>
<organism evidence="1">
    <name type="scientific">marine sediment metagenome</name>
    <dbReference type="NCBI Taxonomy" id="412755"/>
    <lineage>
        <taxon>unclassified sequences</taxon>
        <taxon>metagenomes</taxon>
        <taxon>ecological metagenomes</taxon>
    </lineage>
</organism>
<reference evidence="1" key="1">
    <citation type="journal article" date="2014" name="Front. Microbiol.">
        <title>High frequency of phylogenetically diverse reductive dehalogenase-homologous genes in deep subseafloor sedimentary metagenomes.</title>
        <authorList>
            <person name="Kawai M."/>
            <person name="Futagami T."/>
            <person name="Toyoda A."/>
            <person name="Takaki Y."/>
            <person name="Nishi S."/>
            <person name="Hori S."/>
            <person name="Arai W."/>
            <person name="Tsubouchi T."/>
            <person name="Morono Y."/>
            <person name="Uchiyama I."/>
            <person name="Ito T."/>
            <person name="Fujiyama A."/>
            <person name="Inagaki F."/>
            <person name="Takami H."/>
        </authorList>
    </citation>
    <scope>NUCLEOTIDE SEQUENCE</scope>
    <source>
        <strain evidence="1">Expedition CK06-06</strain>
    </source>
</reference>
<protein>
    <submittedName>
        <fullName evidence="1">Uncharacterized protein</fullName>
    </submittedName>
</protein>
<gene>
    <name evidence="1" type="ORF">S01H4_15286</name>
</gene>
<comment type="caution">
    <text evidence="1">The sequence shown here is derived from an EMBL/GenBank/DDBJ whole genome shotgun (WGS) entry which is preliminary data.</text>
</comment>